<dbReference type="Proteomes" id="UP000033483">
    <property type="component" value="Unassembled WGS sequence"/>
</dbReference>
<dbReference type="PANTHER" id="PTHR22775">
    <property type="entry name" value="SORTING NEXIN"/>
    <property type="match status" value="1"/>
</dbReference>
<evidence type="ECO:0000256" key="14">
    <source>
        <dbReference type="SAM" id="Phobius"/>
    </source>
</evidence>
<dbReference type="Pfam" id="PF02390">
    <property type="entry name" value="Methyltransf_4"/>
    <property type="match status" value="1"/>
</dbReference>
<evidence type="ECO:0000256" key="13">
    <source>
        <dbReference type="SAM" id="MobiDB-lite"/>
    </source>
</evidence>
<dbReference type="CDD" id="cd06876">
    <property type="entry name" value="PX_MDM1p"/>
    <property type="match status" value="1"/>
</dbReference>
<dbReference type="HAMAP" id="MF_03055">
    <property type="entry name" value="tRNA_methyltr_TrmB_euk"/>
    <property type="match status" value="1"/>
</dbReference>
<dbReference type="EMBL" id="LAEV01001683">
    <property type="protein sequence ID" value="KKA27457.1"/>
    <property type="molecule type" value="Genomic_DNA"/>
</dbReference>
<dbReference type="SMART" id="SM00315">
    <property type="entry name" value="RGS"/>
    <property type="match status" value="1"/>
</dbReference>
<dbReference type="InterPro" id="IPR044926">
    <property type="entry name" value="RGS_subdomain_2"/>
</dbReference>
<keyword evidence="4 12" id="KW-0820">tRNA-binding</keyword>
<feature type="binding site" evidence="12">
    <location>
        <begin position="116"/>
        <end position="117"/>
    </location>
    <ligand>
        <name>S-adenosyl-L-methionine</name>
        <dbReference type="ChEBI" id="CHEBI:59789"/>
    </ligand>
</feature>
<dbReference type="Gene3D" id="3.30.1520.10">
    <property type="entry name" value="Phox-like domain"/>
    <property type="match status" value="1"/>
</dbReference>
<comment type="similarity">
    <text evidence="12">Belongs to the class I-like SAM-binding methyltransferase superfamily. TrmB family.</text>
</comment>
<dbReference type="Gene3D" id="3.40.50.150">
    <property type="entry name" value="Vaccinia Virus protein VP39"/>
    <property type="match status" value="1"/>
</dbReference>
<evidence type="ECO:0000256" key="6">
    <source>
        <dbReference type="ARBA" id="ARBA00022679"/>
    </source>
</evidence>
<dbReference type="NCBIfam" id="TIGR00091">
    <property type="entry name" value="tRNA (guanosine(46)-N7)-methyltransferase TrmB"/>
    <property type="match status" value="1"/>
</dbReference>
<keyword evidence="9 12" id="KW-0694">RNA-binding</keyword>
<evidence type="ECO:0000259" key="16">
    <source>
        <dbReference type="PROSITE" id="PS50195"/>
    </source>
</evidence>
<evidence type="ECO:0000256" key="12">
    <source>
        <dbReference type="HAMAP-Rule" id="MF_03055"/>
    </source>
</evidence>
<feature type="region of interest" description="Disordered" evidence="13">
    <location>
        <begin position="1356"/>
        <end position="1375"/>
    </location>
</feature>
<dbReference type="PROSITE" id="PS51207">
    <property type="entry name" value="PXA"/>
    <property type="match status" value="1"/>
</dbReference>
<dbReference type="CDD" id="cd02440">
    <property type="entry name" value="AdoMet_MTases"/>
    <property type="match status" value="1"/>
</dbReference>
<evidence type="ECO:0000256" key="2">
    <source>
        <dbReference type="ARBA" id="ARBA00004123"/>
    </source>
</evidence>
<dbReference type="InterPro" id="IPR003114">
    <property type="entry name" value="Phox_assoc"/>
</dbReference>
<feature type="binding site" evidence="12">
    <location>
        <position position="171"/>
    </location>
    <ligand>
        <name>S-adenosyl-L-methionine</name>
        <dbReference type="ChEBI" id="CHEBI:59789"/>
    </ligand>
</feature>
<organism evidence="18 19">
    <name type="scientific">Thielaviopsis punctulata</name>
    <dbReference type="NCBI Taxonomy" id="72032"/>
    <lineage>
        <taxon>Eukaryota</taxon>
        <taxon>Fungi</taxon>
        <taxon>Dikarya</taxon>
        <taxon>Ascomycota</taxon>
        <taxon>Pezizomycotina</taxon>
        <taxon>Sordariomycetes</taxon>
        <taxon>Hypocreomycetidae</taxon>
        <taxon>Microascales</taxon>
        <taxon>Ceratocystidaceae</taxon>
        <taxon>Thielaviopsis</taxon>
    </lineage>
</organism>
<dbReference type="InterPro" id="IPR036871">
    <property type="entry name" value="PX_dom_sf"/>
</dbReference>
<accession>A0A0F4ZA83</accession>
<dbReference type="Gene3D" id="1.10.167.10">
    <property type="entry name" value="Regulator of G-protein Signalling 4, domain 2"/>
    <property type="match status" value="1"/>
</dbReference>
<evidence type="ECO:0000256" key="3">
    <source>
        <dbReference type="ARBA" id="ARBA00010883"/>
    </source>
</evidence>
<feature type="domain" description="RGS" evidence="15">
    <location>
        <begin position="708"/>
        <end position="846"/>
    </location>
</feature>
<keyword evidence="19" id="KW-1185">Reference proteome</keyword>
<feature type="region of interest" description="Disordered" evidence="13">
    <location>
        <begin position="1"/>
        <end position="29"/>
    </location>
</feature>
<feature type="region of interest" description="Disordered" evidence="13">
    <location>
        <begin position="996"/>
        <end position="1016"/>
    </location>
</feature>
<feature type="region of interest" description="Disordered" evidence="13">
    <location>
        <begin position="857"/>
        <end position="907"/>
    </location>
</feature>
<feature type="domain" description="PX" evidence="16">
    <location>
        <begin position="1082"/>
        <end position="1200"/>
    </location>
</feature>
<feature type="binding site" evidence="12">
    <location>
        <begin position="151"/>
        <end position="152"/>
    </location>
    <ligand>
        <name>S-adenosyl-L-methionine</name>
        <dbReference type="ChEBI" id="CHEBI:59789"/>
    </ligand>
</feature>
<dbReference type="InterPro" id="IPR029063">
    <property type="entry name" value="SAM-dependent_MTases_sf"/>
</dbReference>
<feature type="compositionally biased region" description="Basic and acidic residues" evidence="13">
    <location>
        <begin position="1"/>
        <end position="21"/>
    </location>
</feature>
<dbReference type="InterPro" id="IPR003358">
    <property type="entry name" value="tRNA_(Gua-N-7)_MeTrfase_Trmb"/>
</dbReference>
<evidence type="ECO:0000259" key="17">
    <source>
        <dbReference type="PROSITE" id="PS51207"/>
    </source>
</evidence>
<dbReference type="PANTHER" id="PTHR22775:SF3">
    <property type="entry name" value="SORTING NEXIN-13"/>
    <property type="match status" value="1"/>
</dbReference>
<dbReference type="InterPro" id="IPR016137">
    <property type="entry name" value="RGS"/>
</dbReference>
<evidence type="ECO:0000313" key="18">
    <source>
        <dbReference type="EMBL" id="KKA27457.1"/>
    </source>
</evidence>
<dbReference type="SUPFAM" id="SSF53335">
    <property type="entry name" value="S-adenosyl-L-methionine-dependent methyltransferases"/>
    <property type="match status" value="1"/>
</dbReference>
<dbReference type="GO" id="GO:0000049">
    <property type="term" value="F:tRNA binding"/>
    <property type="evidence" value="ECO:0007669"/>
    <property type="project" value="UniProtKB-UniRule"/>
</dbReference>
<dbReference type="InterPro" id="IPR036305">
    <property type="entry name" value="RGS_sf"/>
</dbReference>
<dbReference type="Pfam" id="PF00787">
    <property type="entry name" value="PX"/>
    <property type="match status" value="1"/>
</dbReference>
<dbReference type="Pfam" id="PF08628">
    <property type="entry name" value="Nexin_C"/>
    <property type="match status" value="1"/>
</dbReference>
<dbReference type="OrthoDB" id="120967at2759"/>
<feature type="binding site" evidence="12">
    <location>
        <begin position="249"/>
        <end position="251"/>
    </location>
    <ligand>
        <name>S-adenosyl-L-methionine</name>
        <dbReference type="ChEBI" id="CHEBI:59789"/>
    </ligand>
</feature>
<feature type="active site" evidence="12">
    <location>
        <position position="174"/>
    </location>
</feature>
<evidence type="ECO:0000256" key="5">
    <source>
        <dbReference type="ARBA" id="ARBA00022603"/>
    </source>
</evidence>
<comment type="similarity">
    <text evidence="3">Belongs to the sorting nexin family.</text>
</comment>
<evidence type="ECO:0000259" key="15">
    <source>
        <dbReference type="PROSITE" id="PS50132"/>
    </source>
</evidence>
<keyword evidence="8 12" id="KW-0819">tRNA processing</keyword>
<dbReference type="GO" id="GO:0008176">
    <property type="term" value="F:tRNA (guanine(46)-N7)-methyltransferase activity"/>
    <property type="evidence" value="ECO:0007669"/>
    <property type="project" value="UniProtKB-UniRule"/>
</dbReference>
<sequence>MSDESKKQSKRQAYEEAREGEGAAELPRKRFYRQRAHANPFSDHDLTYPISPRHMDWSEYYPDFVAEGCKVGDVDALGLPAPIQKKVEVVDIGCGFGGLLVSLAPLLPDTLMLGMEIRTKVAKFVQDRIVALRKQNPDSSVYKNIGCIRANSMKFLPNFFEKAQLSKIFICFPDPHFKTRKHKARIVSATLNSEYAYALRPGGIIYTITDVEDLHIWMVEHLDAHPAFERISKEEEEADVYAKTMATATEESHKVDRNNGPKFVALYRRLPDPECRSRNHSPGFSTMALKGRDMAIASVVVFIAWGHAIHWLPMLRWLGYAFVAGSLATVLGGAALVLTTARSSTARRSQRSERPSAVVFSDRRIWAAEVAALKDRQTHVKTPVYAASEKVSKTVDTLLEYIIRDFVNSWYSKISSDPAFLNEVDNVLRVALCSLRDRLMELDLVDVIISRIVPILTNHIRDFRVAEVIVRGRKLNRSMTETEELDLAIASKFRDGELHAAASLSFPDMKMIQQDYLRTTVAKMLLHLLPPQLLTSRAVTTIIRELVACAVMSPIMGLLCEPDTWNQLMENVGRSMLQDRSTVRRLRAALDEHAPNVSPASKGSLIPLLAPGDTERQFEKFIRAIRRINNLSDARRFRSQVASQLKRDSQQDNPDAVYLRRLEMGKRALDQKVQYLISGNAAADRRGSVPLPFTDPIIPTVSRLETASLAEILRDASGMSYFMEYMDRQRQMPLVQFWLVVDGFRNPLEDDGLDDQLPTNLPQWKEADRLDLQQMYQAYLSRPELKVTHQYRDPVREFLSTGPKATAVQYYRARKAILAAQTAVLEQMQSLYFQSFKKSDLFYKCLASQEASAVVVSRPMSPEPSQQDPLSTSFPIRPSPKKRSSPSFNIGRVTKPARTHKRGNSIDNFITPSRLGFEEQNNPSIKYDDGEKDSMVDSIQSLEQEAEPRHNIPDRQIVKAMEQALVDIMEDGNQPQTAEDFRASLFDNDDLGSSGIFSADNDSGRGSLDGPSGNSRLSLLKEAEKPNAIVESLTRKAELTNNTAELRILRKSKSSIQRELRRKTLQRQHYIIQESDNSLYGRSTIQIKSTTTSKDDEGREFVLYIVEVQRDAGEQMPAATWEVIRRYSEFHELHQKLRSRYPSVRTLDFPRRRVVMKFQADFLRKRQQALEKYLREVLQLPDVCRSRELRAFLSQSAVGGGAEQNGKTSHKKDMITRFYDSVTDGVEDILGNIPVLDQLSLAGQNLIAAATSQLNASSLAAGEDGTIAVAEAEAELNAFENKDVEPFIKPICDIFLEVFELNRGNNWLRGRAVVVVLQQLLGGTIERKVRENSRNLVHEDAVQRYMARVMDGLWPDGQWNRSKKPRSEQEKKKTRTEASLLLATLVPDLAGSVVGRANAQAASRRIFATLNNARLNAHLAFTILDEIMKALFDEDASSS</sequence>
<name>A0A0F4ZA83_9PEZI</name>
<dbReference type="EC" id="2.1.1.33" evidence="12"/>
<dbReference type="PROSITE" id="PS50195">
    <property type="entry name" value="PX"/>
    <property type="match status" value="1"/>
</dbReference>
<gene>
    <name evidence="12" type="primary">TRM8</name>
    <name evidence="18" type="ORF">TD95_005000</name>
</gene>
<reference evidence="18 19" key="1">
    <citation type="submission" date="2015-03" db="EMBL/GenBank/DDBJ databases">
        <authorList>
            <person name="Radwan O."/>
            <person name="Al-Naeli F.A."/>
            <person name="Rendon G.A."/>
            <person name="Fields C."/>
        </authorList>
    </citation>
    <scope>NUCLEOTIDE SEQUENCE [LARGE SCALE GENOMIC DNA]</scope>
    <source>
        <strain evidence="18">CR-DP1</strain>
    </source>
</reference>
<evidence type="ECO:0000256" key="8">
    <source>
        <dbReference type="ARBA" id="ARBA00022694"/>
    </source>
</evidence>
<dbReference type="SUPFAM" id="SSF48097">
    <property type="entry name" value="Regulator of G-protein signaling, RGS"/>
    <property type="match status" value="1"/>
</dbReference>
<feature type="domain" description="PXA" evidence="17">
    <location>
        <begin position="388"/>
        <end position="577"/>
    </location>
</feature>
<keyword evidence="10 12" id="KW-0539">Nucleus</keyword>
<comment type="pathway">
    <text evidence="11 12">tRNA modification; N(7)-methylguanine-tRNA biosynthesis.</text>
</comment>
<evidence type="ECO:0000313" key="19">
    <source>
        <dbReference type="Proteomes" id="UP000033483"/>
    </source>
</evidence>
<keyword evidence="14" id="KW-0472">Membrane</keyword>
<feature type="transmembrane region" description="Helical" evidence="14">
    <location>
        <begin position="294"/>
        <end position="312"/>
    </location>
</feature>
<dbReference type="GO" id="GO:0035091">
    <property type="term" value="F:phosphatidylinositol binding"/>
    <property type="evidence" value="ECO:0007669"/>
    <property type="project" value="InterPro"/>
</dbReference>
<dbReference type="GO" id="GO:0005634">
    <property type="term" value="C:nucleus"/>
    <property type="evidence" value="ECO:0007669"/>
    <property type="project" value="UniProtKB-SubCell"/>
</dbReference>
<comment type="caution">
    <text evidence="18">The sequence shown here is derived from an EMBL/GenBank/DDBJ whole genome shotgun (WGS) entry which is preliminary data.</text>
</comment>
<dbReference type="Pfam" id="PF02194">
    <property type="entry name" value="PXA"/>
    <property type="match status" value="1"/>
</dbReference>
<keyword evidence="6 12" id="KW-0808">Transferase</keyword>
<protein>
    <recommendedName>
        <fullName evidence="12">tRNA (guanine-N(7)-)-methyltransferase</fullName>
        <ecNumber evidence="12">2.1.1.33</ecNumber>
    </recommendedName>
    <alternativeName>
        <fullName evidence="12">Transfer RNA methyltransferase 8</fullName>
    </alternativeName>
    <alternativeName>
        <fullName evidence="12">tRNA (guanine(46)-N(7))-methyltransferase</fullName>
    </alternativeName>
    <alternativeName>
        <fullName evidence="12">tRNA(m7G46)-methyltransferase</fullName>
    </alternativeName>
</protein>
<keyword evidence="14" id="KW-0812">Transmembrane</keyword>
<dbReference type="GO" id="GO:0106143">
    <property type="term" value="C:tRNA (m7G46) methyltransferase complex"/>
    <property type="evidence" value="ECO:0007669"/>
    <property type="project" value="UniProtKB-ARBA"/>
</dbReference>
<keyword evidence="5 12" id="KW-0489">Methyltransferase</keyword>
<evidence type="ECO:0000256" key="4">
    <source>
        <dbReference type="ARBA" id="ARBA00022555"/>
    </source>
</evidence>
<evidence type="ECO:0000256" key="7">
    <source>
        <dbReference type="ARBA" id="ARBA00022691"/>
    </source>
</evidence>
<dbReference type="FunFam" id="3.40.50.150:FF:000060">
    <property type="entry name" value="tRNA (guanine-N(7)-)-methyltransferase"/>
    <property type="match status" value="1"/>
</dbReference>
<dbReference type="InterPro" id="IPR001683">
    <property type="entry name" value="PX_dom"/>
</dbReference>
<comment type="catalytic activity">
    <reaction evidence="1 12">
        <text>guanosine(46) in tRNA + S-adenosyl-L-methionine = N(7)-methylguanosine(46) in tRNA + S-adenosyl-L-homocysteine</text>
        <dbReference type="Rhea" id="RHEA:42708"/>
        <dbReference type="Rhea" id="RHEA-COMP:10188"/>
        <dbReference type="Rhea" id="RHEA-COMP:10189"/>
        <dbReference type="ChEBI" id="CHEBI:57856"/>
        <dbReference type="ChEBI" id="CHEBI:59789"/>
        <dbReference type="ChEBI" id="CHEBI:74269"/>
        <dbReference type="ChEBI" id="CHEBI:74480"/>
        <dbReference type="EC" id="2.1.1.33"/>
    </reaction>
</comment>
<evidence type="ECO:0000256" key="11">
    <source>
        <dbReference type="ARBA" id="ARBA00060552"/>
    </source>
</evidence>
<keyword evidence="7 12" id="KW-0949">S-adenosyl-L-methionine</keyword>
<dbReference type="SUPFAM" id="SSF64268">
    <property type="entry name" value="PX domain"/>
    <property type="match status" value="1"/>
</dbReference>
<evidence type="ECO:0000256" key="1">
    <source>
        <dbReference type="ARBA" id="ARBA00000142"/>
    </source>
</evidence>
<evidence type="ECO:0000256" key="10">
    <source>
        <dbReference type="ARBA" id="ARBA00023242"/>
    </source>
</evidence>
<dbReference type="SMART" id="SM00312">
    <property type="entry name" value="PX"/>
    <property type="match status" value="1"/>
</dbReference>
<dbReference type="UniPathway" id="UPA00989"/>
<dbReference type="Pfam" id="PF00615">
    <property type="entry name" value="RGS"/>
    <property type="match status" value="1"/>
</dbReference>
<feature type="transmembrane region" description="Helical" evidence="14">
    <location>
        <begin position="318"/>
        <end position="341"/>
    </location>
</feature>
<feature type="binding site" evidence="12">
    <location>
        <position position="93"/>
    </location>
    <ligand>
        <name>S-adenosyl-L-methionine</name>
        <dbReference type="ChEBI" id="CHEBI:59789"/>
    </ligand>
</feature>
<dbReference type="SMART" id="SM00313">
    <property type="entry name" value="PXA"/>
    <property type="match status" value="1"/>
</dbReference>
<dbReference type="InterPro" id="IPR013937">
    <property type="entry name" value="Sorting_nexin_C"/>
</dbReference>
<proteinExistence type="inferred from homology"/>
<feature type="compositionally biased region" description="Polar residues" evidence="13">
    <location>
        <begin position="863"/>
        <end position="872"/>
    </location>
</feature>
<keyword evidence="14" id="KW-1133">Transmembrane helix</keyword>
<comment type="subunit">
    <text evidence="12">Forms a complex with TRM82.</text>
</comment>
<comment type="function">
    <text evidence="12">Catalyzes the formation of N(7)-methylguanine at position 46 (m7G46) in tRNA.</text>
</comment>
<dbReference type="PROSITE" id="PS50132">
    <property type="entry name" value="RGS"/>
    <property type="match status" value="1"/>
</dbReference>
<dbReference type="PROSITE" id="PS51625">
    <property type="entry name" value="SAM_MT_TRMB"/>
    <property type="match status" value="1"/>
</dbReference>
<evidence type="ECO:0000256" key="9">
    <source>
        <dbReference type="ARBA" id="ARBA00022884"/>
    </source>
</evidence>
<comment type="subcellular location">
    <subcellularLocation>
        <location evidence="2 12">Nucleus</location>
    </subcellularLocation>
</comment>
<dbReference type="InterPro" id="IPR025763">
    <property type="entry name" value="Trm8_euk"/>
</dbReference>